<name>A0A2K2D2S8_BRADI</name>
<evidence type="ECO:0000313" key="3">
    <source>
        <dbReference type="Proteomes" id="UP000008810"/>
    </source>
</evidence>
<reference evidence="1 2" key="1">
    <citation type="journal article" date="2010" name="Nature">
        <title>Genome sequencing and analysis of the model grass Brachypodium distachyon.</title>
        <authorList>
            <consortium name="International Brachypodium Initiative"/>
        </authorList>
    </citation>
    <scope>NUCLEOTIDE SEQUENCE [LARGE SCALE GENOMIC DNA]</scope>
    <source>
        <strain evidence="1 2">Bd21</strain>
    </source>
</reference>
<accession>A0A2K2D2S8</accession>
<proteinExistence type="predicted"/>
<dbReference type="InParanoid" id="A0A2K2D2S8"/>
<organism evidence="1">
    <name type="scientific">Brachypodium distachyon</name>
    <name type="common">Purple false brome</name>
    <name type="synonym">Trachynia distachya</name>
    <dbReference type="NCBI Taxonomy" id="15368"/>
    <lineage>
        <taxon>Eukaryota</taxon>
        <taxon>Viridiplantae</taxon>
        <taxon>Streptophyta</taxon>
        <taxon>Embryophyta</taxon>
        <taxon>Tracheophyta</taxon>
        <taxon>Spermatophyta</taxon>
        <taxon>Magnoliopsida</taxon>
        <taxon>Liliopsida</taxon>
        <taxon>Poales</taxon>
        <taxon>Poaceae</taxon>
        <taxon>BOP clade</taxon>
        <taxon>Pooideae</taxon>
        <taxon>Stipodae</taxon>
        <taxon>Brachypodieae</taxon>
        <taxon>Brachypodium</taxon>
    </lineage>
</organism>
<keyword evidence="3" id="KW-1185">Reference proteome</keyword>
<evidence type="ECO:0000313" key="1">
    <source>
        <dbReference type="EMBL" id="PNT68568.1"/>
    </source>
</evidence>
<dbReference type="AlphaFoldDB" id="A0A2K2D2S8"/>
<gene>
    <name evidence="1" type="ORF">BRADI_3g42714v3</name>
</gene>
<evidence type="ECO:0000313" key="2">
    <source>
        <dbReference type="EnsemblPlants" id="PNT68568"/>
    </source>
</evidence>
<dbReference type="EnsemblPlants" id="PNT68568">
    <property type="protein sequence ID" value="PNT68568"/>
    <property type="gene ID" value="BRADI_3g42714v3"/>
</dbReference>
<dbReference type="Proteomes" id="UP000008810">
    <property type="component" value="Chromosome 3"/>
</dbReference>
<dbReference type="Gramene" id="PNT68568">
    <property type="protein sequence ID" value="PNT68568"/>
    <property type="gene ID" value="BRADI_3g42714v3"/>
</dbReference>
<reference evidence="2" key="3">
    <citation type="submission" date="2018-08" db="UniProtKB">
        <authorList>
            <consortium name="EnsemblPlants"/>
        </authorList>
    </citation>
    <scope>IDENTIFICATION</scope>
    <source>
        <strain evidence="2">cv. Bd21</strain>
    </source>
</reference>
<reference evidence="1" key="2">
    <citation type="submission" date="2017-06" db="EMBL/GenBank/DDBJ databases">
        <title>WGS assembly of Brachypodium distachyon.</title>
        <authorList>
            <consortium name="The International Brachypodium Initiative"/>
            <person name="Lucas S."/>
            <person name="Harmon-Smith M."/>
            <person name="Lail K."/>
            <person name="Tice H."/>
            <person name="Grimwood J."/>
            <person name="Bruce D."/>
            <person name="Barry K."/>
            <person name="Shu S."/>
            <person name="Lindquist E."/>
            <person name="Wang M."/>
            <person name="Pitluck S."/>
            <person name="Vogel J.P."/>
            <person name="Garvin D.F."/>
            <person name="Mockler T.C."/>
            <person name="Schmutz J."/>
            <person name="Rokhsar D."/>
            <person name="Bevan M.W."/>
        </authorList>
    </citation>
    <scope>NUCLEOTIDE SEQUENCE</scope>
    <source>
        <strain evidence="1">Bd21</strain>
    </source>
</reference>
<sequence length="64" mass="7058">MNWEYLSFCPSFQGNRHSEIQMQKKKGSGLGLQPVAVFGPGSCLGMHSEISPARFLICTGEKKL</sequence>
<protein>
    <submittedName>
        <fullName evidence="1 2">Uncharacterized protein</fullName>
    </submittedName>
</protein>
<dbReference type="EMBL" id="CM000882">
    <property type="protein sequence ID" value="PNT68568.1"/>
    <property type="molecule type" value="Genomic_DNA"/>
</dbReference>